<dbReference type="Pfam" id="PF20684">
    <property type="entry name" value="Fung_rhodopsin"/>
    <property type="match status" value="1"/>
</dbReference>
<evidence type="ECO:0000313" key="8">
    <source>
        <dbReference type="EMBL" id="KZM27309.1"/>
    </source>
</evidence>
<comment type="subcellular location">
    <subcellularLocation>
        <location evidence="1">Membrane</location>
        <topology evidence="1">Multi-pass membrane protein</topology>
    </subcellularLocation>
</comment>
<comment type="similarity">
    <text evidence="5">Belongs to the SAT4 family.</text>
</comment>
<evidence type="ECO:0000256" key="4">
    <source>
        <dbReference type="ARBA" id="ARBA00023136"/>
    </source>
</evidence>
<keyword evidence="9" id="KW-1185">Reference proteome</keyword>
<evidence type="ECO:0000256" key="2">
    <source>
        <dbReference type="ARBA" id="ARBA00022692"/>
    </source>
</evidence>
<feature type="transmembrane region" description="Helical" evidence="6">
    <location>
        <begin position="126"/>
        <end position="151"/>
    </location>
</feature>
<keyword evidence="4 6" id="KW-0472">Membrane</keyword>
<evidence type="ECO:0000256" key="1">
    <source>
        <dbReference type="ARBA" id="ARBA00004141"/>
    </source>
</evidence>
<dbReference type="InterPro" id="IPR052337">
    <property type="entry name" value="SAT4-like"/>
</dbReference>
<reference evidence="8 9" key="1">
    <citation type="journal article" date="2016" name="Sci. Rep.">
        <title>Draft genome sequencing and secretome analysis of fungal phytopathogen Ascochyta rabiei provides insight into the necrotrophic effector repertoire.</title>
        <authorList>
            <person name="Verma S."/>
            <person name="Gazara R.K."/>
            <person name="Nizam S."/>
            <person name="Parween S."/>
            <person name="Chattopadhyay D."/>
            <person name="Verma P.K."/>
        </authorList>
    </citation>
    <scope>NUCLEOTIDE SEQUENCE [LARGE SCALE GENOMIC DNA]</scope>
    <source>
        <strain evidence="8 9">ArDII</strain>
    </source>
</reference>
<proteinExistence type="inferred from homology"/>
<dbReference type="InterPro" id="IPR049326">
    <property type="entry name" value="Rhodopsin_dom_fungi"/>
</dbReference>
<organism evidence="8 9">
    <name type="scientific">Didymella rabiei</name>
    <name type="common">Chickpea ascochyta blight fungus</name>
    <name type="synonym">Mycosphaerella rabiei</name>
    <dbReference type="NCBI Taxonomy" id="5454"/>
    <lineage>
        <taxon>Eukaryota</taxon>
        <taxon>Fungi</taxon>
        <taxon>Dikarya</taxon>
        <taxon>Ascomycota</taxon>
        <taxon>Pezizomycotina</taxon>
        <taxon>Dothideomycetes</taxon>
        <taxon>Pleosporomycetidae</taxon>
        <taxon>Pleosporales</taxon>
        <taxon>Pleosporineae</taxon>
        <taxon>Didymellaceae</taxon>
        <taxon>Ascochyta</taxon>
    </lineage>
</organism>
<dbReference type="PANTHER" id="PTHR33048">
    <property type="entry name" value="PTH11-LIKE INTEGRAL MEMBRANE PROTEIN (AFU_ORTHOLOGUE AFUA_5G11245)"/>
    <property type="match status" value="1"/>
</dbReference>
<dbReference type="EMBL" id="JYNV01000071">
    <property type="protein sequence ID" value="KZM27309.1"/>
    <property type="molecule type" value="Genomic_DNA"/>
</dbReference>
<evidence type="ECO:0000256" key="6">
    <source>
        <dbReference type="SAM" id="Phobius"/>
    </source>
</evidence>
<keyword evidence="3 6" id="KW-1133">Transmembrane helix</keyword>
<dbReference type="Proteomes" id="UP000076837">
    <property type="component" value="Unassembled WGS sequence"/>
</dbReference>
<accession>A0A163KWM3</accession>
<evidence type="ECO:0000259" key="7">
    <source>
        <dbReference type="Pfam" id="PF20684"/>
    </source>
</evidence>
<feature type="domain" description="Rhodopsin" evidence="7">
    <location>
        <begin position="31"/>
        <end position="164"/>
    </location>
</feature>
<keyword evidence="2 6" id="KW-0812">Transmembrane</keyword>
<protein>
    <recommendedName>
        <fullName evidence="7">Rhodopsin domain-containing protein</fullName>
    </recommendedName>
</protein>
<evidence type="ECO:0000256" key="3">
    <source>
        <dbReference type="ARBA" id="ARBA00022989"/>
    </source>
</evidence>
<feature type="transmembrane region" description="Helical" evidence="6">
    <location>
        <begin position="99"/>
        <end position="120"/>
    </location>
</feature>
<comment type="caution">
    <text evidence="8">The sequence shown here is derived from an EMBL/GenBank/DDBJ whole genome shotgun (WGS) entry which is preliminary data.</text>
</comment>
<feature type="transmembrane region" description="Helical" evidence="6">
    <location>
        <begin position="12"/>
        <end position="34"/>
    </location>
</feature>
<gene>
    <name evidence="8" type="ORF">ST47_g1556</name>
</gene>
<name>A0A163KWM3_DIDRA</name>
<dbReference type="PANTHER" id="PTHR33048:SF163">
    <property type="entry name" value="INTEGRAL MEMBRANE PROTEIN (AFU_ORTHOLOGUE AFUA_8G05510)"/>
    <property type="match status" value="1"/>
</dbReference>
<sequence>MADAEPIPNRKWEIIAVSIVFMIIGTAVITWRVIVRANVARWMGPSDWFMILGTITNDIDCILNVMAGISGAGRPRRDPFLTIVQGVQLQKYLFMGQILNIYALFLIKLSICAYLLALNFSKAYRYLMWVALAFVIIFNFILPSVSLWGLCRPLAARWDSRIEDKLRLCTFGK</sequence>
<dbReference type="AlphaFoldDB" id="A0A163KWM3"/>
<dbReference type="GO" id="GO:0016020">
    <property type="term" value="C:membrane"/>
    <property type="evidence" value="ECO:0007669"/>
    <property type="project" value="UniProtKB-SubCell"/>
</dbReference>
<dbReference type="STRING" id="5454.A0A163KWM3"/>
<evidence type="ECO:0000313" key="9">
    <source>
        <dbReference type="Proteomes" id="UP000076837"/>
    </source>
</evidence>
<evidence type="ECO:0000256" key="5">
    <source>
        <dbReference type="ARBA" id="ARBA00038359"/>
    </source>
</evidence>